<feature type="active site" description="Charge relay system" evidence="7 8">
    <location>
        <position position="177"/>
    </location>
</feature>
<evidence type="ECO:0000256" key="3">
    <source>
        <dbReference type="ARBA" id="ARBA00022670"/>
    </source>
</evidence>
<dbReference type="PROSITE" id="PS51892">
    <property type="entry name" value="SUBTILASE"/>
    <property type="match status" value="1"/>
</dbReference>
<dbReference type="SUPFAM" id="SSF52743">
    <property type="entry name" value="Subtilisin-like"/>
    <property type="match status" value="1"/>
</dbReference>
<dbReference type="PANTHER" id="PTHR43806">
    <property type="entry name" value="PEPTIDASE S8"/>
    <property type="match status" value="1"/>
</dbReference>
<protein>
    <submittedName>
        <fullName evidence="14">Serin endopeptidase</fullName>
    </submittedName>
</protein>
<feature type="chain" id="PRO_5007881462" evidence="10">
    <location>
        <begin position="17"/>
        <end position="933"/>
    </location>
</feature>
<evidence type="ECO:0000259" key="12">
    <source>
        <dbReference type="Pfam" id="PF02225"/>
    </source>
</evidence>
<dbReference type="Gene3D" id="3.40.50.200">
    <property type="entry name" value="Peptidase S8/S53 domain"/>
    <property type="match status" value="1"/>
</dbReference>
<dbReference type="PROSITE" id="PS00138">
    <property type="entry name" value="SUBTILASE_SER"/>
    <property type="match status" value="1"/>
</dbReference>
<comment type="caution">
    <text evidence="14">The sequence shown here is derived from an EMBL/GenBank/DDBJ whole genome shotgun (WGS) entry which is preliminary data.</text>
</comment>
<dbReference type="InterPro" id="IPR034187">
    <property type="entry name" value="Peptidases_S8_5"/>
</dbReference>
<dbReference type="PANTHER" id="PTHR43806:SF66">
    <property type="entry name" value="SERIN ENDOPEPTIDASE"/>
    <property type="match status" value="1"/>
</dbReference>
<dbReference type="PROSITE" id="PS00136">
    <property type="entry name" value="SUBTILASE_ASP"/>
    <property type="match status" value="1"/>
</dbReference>
<evidence type="ECO:0000256" key="10">
    <source>
        <dbReference type="SAM" id="SignalP"/>
    </source>
</evidence>
<proteinExistence type="inferred from homology"/>
<dbReference type="GO" id="GO:0004252">
    <property type="term" value="F:serine-type endopeptidase activity"/>
    <property type="evidence" value="ECO:0007669"/>
    <property type="project" value="UniProtKB-UniRule"/>
</dbReference>
<comment type="similarity">
    <text evidence="1 8 9">Belongs to the peptidase S8 family.</text>
</comment>
<dbReference type="InterPro" id="IPR023827">
    <property type="entry name" value="Peptidase_S8_Asp-AS"/>
</dbReference>
<evidence type="ECO:0000256" key="4">
    <source>
        <dbReference type="ARBA" id="ARBA00022729"/>
    </source>
</evidence>
<dbReference type="Pfam" id="PF02225">
    <property type="entry name" value="PA"/>
    <property type="match status" value="1"/>
</dbReference>
<feature type="signal peptide" evidence="10">
    <location>
        <begin position="1"/>
        <end position="16"/>
    </location>
</feature>
<evidence type="ECO:0000256" key="5">
    <source>
        <dbReference type="ARBA" id="ARBA00022801"/>
    </source>
</evidence>
<evidence type="ECO:0000256" key="8">
    <source>
        <dbReference type="PROSITE-ProRule" id="PRU01240"/>
    </source>
</evidence>
<organism evidence="14 15">
    <name type="scientific">Colletotrichum tofieldiae</name>
    <dbReference type="NCBI Taxonomy" id="708197"/>
    <lineage>
        <taxon>Eukaryota</taxon>
        <taxon>Fungi</taxon>
        <taxon>Dikarya</taxon>
        <taxon>Ascomycota</taxon>
        <taxon>Pezizomycotina</taxon>
        <taxon>Sordariomycetes</taxon>
        <taxon>Hypocreomycetidae</taxon>
        <taxon>Glomerellales</taxon>
        <taxon>Glomerellaceae</taxon>
        <taxon>Colletotrichum</taxon>
        <taxon>Colletotrichum spaethianum species complex</taxon>
    </lineage>
</organism>
<dbReference type="InterPro" id="IPR000209">
    <property type="entry name" value="Peptidase_S8/S53_dom"/>
</dbReference>
<feature type="domain" description="Peptidase S8/S53" evidence="11">
    <location>
        <begin position="168"/>
        <end position="582"/>
    </location>
</feature>
<dbReference type="PRINTS" id="PR00723">
    <property type="entry name" value="SUBTILISIN"/>
</dbReference>
<evidence type="ECO:0000313" key="15">
    <source>
        <dbReference type="Proteomes" id="UP000076552"/>
    </source>
</evidence>
<feature type="active site" description="Charge relay system" evidence="7 8">
    <location>
        <position position="541"/>
    </location>
</feature>
<feature type="domain" description="PA" evidence="12">
    <location>
        <begin position="390"/>
        <end position="443"/>
    </location>
</feature>
<accession>A0A166VVL7</accession>
<reference evidence="14 15" key="1">
    <citation type="submission" date="2015-06" db="EMBL/GenBank/DDBJ databases">
        <title>Survival trade-offs in plant roots during colonization by closely related pathogenic and mutualistic fungi.</title>
        <authorList>
            <person name="Hacquard S."/>
            <person name="Kracher B."/>
            <person name="Hiruma K."/>
            <person name="Weinman A."/>
            <person name="Muench P."/>
            <person name="Garrido Oter R."/>
            <person name="Ver Loren van Themaat E."/>
            <person name="Dallerey J.-F."/>
            <person name="Damm U."/>
            <person name="Henrissat B."/>
            <person name="Lespinet O."/>
            <person name="Thon M."/>
            <person name="Kemen E."/>
            <person name="McHardy A.C."/>
            <person name="Schulze-Lefert P."/>
            <person name="O'Connell R.J."/>
        </authorList>
    </citation>
    <scope>NUCLEOTIDE SEQUENCE [LARGE SCALE GENOMIC DNA]</scope>
    <source>
        <strain evidence="14 15">0861</strain>
    </source>
</reference>
<keyword evidence="4 10" id="KW-0732">Signal</keyword>
<dbReference type="GO" id="GO:0006508">
    <property type="term" value="P:proteolysis"/>
    <property type="evidence" value="ECO:0007669"/>
    <property type="project" value="UniProtKB-KW"/>
</dbReference>
<dbReference type="Pfam" id="PF00082">
    <property type="entry name" value="Peptidase_S8"/>
    <property type="match status" value="1"/>
</dbReference>
<feature type="non-terminal residue" evidence="14">
    <location>
        <position position="1"/>
    </location>
</feature>
<dbReference type="EMBL" id="LFIV01000027">
    <property type="protein sequence ID" value="KZL75000.1"/>
    <property type="molecule type" value="Genomic_DNA"/>
</dbReference>
<evidence type="ECO:0000259" key="13">
    <source>
        <dbReference type="Pfam" id="PF06280"/>
    </source>
</evidence>
<name>A0A166VVL7_9PEZI</name>
<evidence type="ECO:0000313" key="14">
    <source>
        <dbReference type="EMBL" id="KZL75000.1"/>
    </source>
</evidence>
<dbReference type="InterPro" id="IPR010435">
    <property type="entry name" value="C5a/SBT2-like_Fn3"/>
</dbReference>
<gene>
    <name evidence="14" type="ORF">CT0861_00878</name>
</gene>
<evidence type="ECO:0000256" key="7">
    <source>
        <dbReference type="PIRSR" id="PIRSR615500-1"/>
    </source>
</evidence>
<dbReference type="InterPro" id="IPR023828">
    <property type="entry name" value="Peptidase_S8_Ser-AS"/>
</dbReference>
<keyword evidence="6 8" id="KW-0720">Serine protease</keyword>
<keyword evidence="2" id="KW-0134">Cell wall</keyword>
<evidence type="ECO:0000256" key="1">
    <source>
        <dbReference type="ARBA" id="ARBA00011073"/>
    </source>
</evidence>
<evidence type="ECO:0000256" key="6">
    <source>
        <dbReference type="ARBA" id="ARBA00022825"/>
    </source>
</evidence>
<keyword evidence="2" id="KW-0964">Secreted</keyword>
<dbReference type="PROSITE" id="PS00137">
    <property type="entry name" value="SUBTILASE_HIS"/>
    <property type="match status" value="1"/>
</dbReference>
<evidence type="ECO:0000259" key="11">
    <source>
        <dbReference type="Pfam" id="PF00082"/>
    </source>
</evidence>
<evidence type="ECO:0000256" key="9">
    <source>
        <dbReference type="RuleBase" id="RU003355"/>
    </source>
</evidence>
<keyword evidence="15" id="KW-1185">Reference proteome</keyword>
<feature type="active site" description="Charge relay system" evidence="7 8">
    <location>
        <position position="225"/>
    </location>
</feature>
<dbReference type="CDD" id="cd02124">
    <property type="entry name" value="PA_PoS1_like"/>
    <property type="match status" value="1"/>
</dbReference>
<keyword evidence="3 8" id="KW-0645">Protease</keyword>
<dbReference type="Gene3D" id="3.50.30.30">
    <property type="match status" value="1"/>
</dbReference>
<dbReference type="InterPro" id="IPR022398">
    <property type="entry name" value="Peptidase_S8_His-AS"/>
</dbReference>
<dbReference type="InterPro" id="IPR003137">
    <property type="entry name" value="PA_domain"/>
</dbReference>
<dbReference type="InterPro" id="IPR050131">
    <property type="entry name" value="Peptidase_S8_subtilisin-like"/>
</dbReference>
<dbReference type="GO" id="GO:0016020">
    <property type="term" value="C:membrane"/>
    <property type="evidence" value="ECO:0007669"/>
    <property type="project" value="InterPro"/>
</dbReference>
<dbReference type="Pfam" id="PF06280">
    <property type="entry name" value="fn3_5"/>
    <property type="match status" value="1"/>
</dbReference>
<dbReference type="InterPro" id="IPR015500">
    <property type="entry name" value="Peptidase_S8_subtilisin-rel"/>
</dbReference>
<dbReference type="Proteomes" id="UP000076552">
    <property type="component" value="Unassembled WGS sequence"/>
</dbReference>
<feature type="domain" description="C5a peptidase/Subtilisin-like protease SBT2-like Fn3-like" evidence="13">
    <location>
        <begin position="631"/>
        <end position="751"/>
    </location>
</feature>
<dbReference type="CDD" id="cd07489">
    <property type="entry name" value="Peptidases_S8_5"/>
    <property type="match status" value="1"/>
</dbReference>
<sequence>LCLHTLTLVLFNSSSAIMRTGTALGALLGVVGTAKALHQFAPRSLNETGPSDALPKRYIVEYKSRAHGSRIAAKIATGLPGLRVVKQFDSDIFPGLAVECEHECNPDSVKLALNGDGEPIVASVFKSQILQILPTVEGESFSDDAAALNYSVHGLTGVEKLHEDGILGEGATVAIVDSGVQYTHPALGGGLGPEYTVAGGYDLVGDAWPDVPAQPDNDPMDKFGHGTHVAGIIAGQSDQFVGVAPKAKLLSFKVFGSTGYSNEETVIEGFLKAYDSGADIISASVGEGSGFTTNALAVVASRIVDKGVVVVFAAGNSGEDGPFQMANGASGETVLTVASSDPGVFPAQAFSANFNVDGKSNKTQIAYIPGSGFFPGNVLNWPIKPITLNASVVNDACQTLPEDTPPLNETIVLVRLGGCTTTVKHNNVAAFGAQLVLFYNDEGPYKSPVSSGRVGLTGAIESNAGEAIVKTILAGGNVTASFDIDTAHYVGLRNAGGGRPASYSSWGSTYDLALKPDVAGPGTKILSTYPTNQYRVLSGTSMATPYISGIAALWVGKFGGRAAHKDDPEWASRLIARITTTARAVPWADWSTSATDYGFWAPTTQVGGGFVDAEKVLTYTTELSFDGRKFELNDTAHFTSIHSVDITNQGSEAVTYKFSLQDAGGYESYEPSTPGEQRSFVPGIHLYPEISPIKLTPEVTLPQEITVAPGETKSAKFAFSVPEGANEKALPVYSGKVLISGSNGEELGVPYFGVACDLRETIENVWAYGWNSPFMSSGVFDTRLEQKSNFTFNLTRDSQDFPKLNTRFAWGTTELRWDIFSADYTETQWSYPPVLGQNGFVGSATSWNGTAQSSWFVPGEDSEDDIFSFPIYAQPRDRYGTYYWLGRFANGSHIQPGPYKFRVAALRPFGLPEVSQDWDIWETPPFTVLPLED</sequence>
<evidence type="ECO:0000256" key="2">
    <source>
        <dbReference type="ARBA" id="ARBA00022512"/>
    </source>
</evidence>
<dbReference type="AlphaFoldDB" id="A0A166VVL7"/>
<keyword evidence="5 8" id="KW-0378">Hydrolase</keyword>
<dbReference type="InterPro" id="IPR036852">
    <property type="entry name" value="Peptidase_S8/S53_dom_sf"/>
</dbReference>